<evidence type="ECO:0000313" key="3">
    <source>
        <dbReference type="Proteomes" id="UP001314170"/>
    </source>
</evidence>
<dbReference type="Proteomes" id="UP001314170">
    <property type="component" value="Unassembled WGS sequence"/>
</dbReference>
<keyword evidence="3" id="KW-1185">Reference proteome</keyword>
<organism evidence="2 3">
    <name type="scientific">Dovyalis caffra</name>
    <dbReference type="NCBI Taxonomy" id="77055"/>
    <lineage>
        <taxon>Eukaryota</taxon>
        <taxon>Viridiplantae</taxon>
        <taxon>Streptophyta</taxon>
        <taxon>Embryophyta</taxon>
        <taxon>Tracheophyta</taxon>
        <taxon>Spermatophyta</taxon>
        <taxon>Magnoliopsida</taxon>
        <taxon>eudicotyledons</taxon>
        <taxon>Gunneridae</taxon>
        <taxon>Pentapetalae</taxon>
        <taxon>rosids</taxon>
        <taxon>fabids</taxon>
        <taxon>Malpighiales</taxon>
        <taxon>Salicaceae</taxon>
        <taxon>Flacourtieae</taxon>
        <taxon>Dovyalis</taxon>
    </lineage>
</organism>
<dbReference type="AlphaFoldDB" id="A0AAV1RUW7"/>
<proteinExistence type="predicted"/>
<feature type="region of interest" description="Disordered" evidence="1">
    <location>
        <begin position="49"/>
        <end position="87"/>
    </location>
</feature>
<reference evidence="2 3" key="1">
    <citation type="submission" date="2024-01" db="EMBL/GenBank/DDBJ databases">
        <authorList>
            <person name="Waweru B."/>
        </authorList>
    </citation>
    <scope>NUCLEOTIDE SEQUENCE [LARGE SCALE GENOMIC DNA]</scope>
</reference>
<dbReference type="EMBL" id="CAWUPB010001158">
    <property type="protein sequence ID" value="CAK7339576.1"/>
    <property type="molecule type" value="Genomic_DNA"/>
</dbReference>
<name>A0AAV1RUW7_9ROSI</name>
<sequence>MAFHVEAARFASLVLLIDDNGFNSILRNGRSLYIEEDVIGAVVDLSSKKMDGTSVSSSEELIKGNPNDNEMPKQPVTQYPRSSQSKT</sequence>
<evidence type="ECO:0000256" key="1">
    <source>
        <dbReference type="SAM" id="MobiDB-lite"/>
    </source>
</evidence>
<gene>
    <name evidence="2" type="ORF">DCAF_LOCUS14633</name>
</gene>
<evidence type="ECO:0000313" key="2">
    <source>
        <dbReference type="EMBL" id="CAK7339576.1"/>
    </source>
</evidence>
<protein>
    <submittedName>
        <fullName evidence="2">Uncharacterized protein</fullName>
    </submittedName>
</protein>
<accession>A0AAV1RUW7</accession>
<comment type="caution">
    <text evidence="2">The sequence shown here is derived from an EMBL/GenBank/DDBJ whole genome shotgun (WGS) entry which is preliminary data.</text>
</comment>
<feature type="compositionally biased region" description="Polar residues" evidence="1">
    <location>
        <begin position="75"/>
        <end position="87"/>
    </location>
</feature>